<keyword evidence="2" id="KW-1185">Reference proteome</keyword>
<protein>
    <submittedName>
        <fullName evidence="1">Uncharacterized protein</fullName>
    </submittedName>
</protein>
<proteinExistence type="predicted"/>
<sequence length="150" mass="16885">MIWFDGVVPLTMKGVLGKVNGPEFFVGHFDPLGVAIGIDPTLNFEPCFRRCCGNQLDDYFMANEGFAPPVLTDERKEAMFDFVPLAGPWRKMTDRNRKSSFIGESLEFRLPQLYPSTITTSTVCGNKQTLGLRVDLTAHRVPPPPNRLHR</sequence>
<name>A0A6V8P7F4_9ACTN</name>
<dbReference type="AlphaFoldDB" id="A0A6V8P7F4"/>
<dbReference type="EMBL" id="BLRY01000278">
    <property type="protein sequence ID" value="GFP28559.1"/>
    <property type="molecule type" value="Genomic_DNA"/>
</dbReference>
<evidence type="ECO:0000313" key="1">
    <source>
        <dbReference type="EMBL" id="GFP28559.1"/>
    </source>
</evidence>
<comment type="caution">
    <text evidence="1">The sequence shown here is derived from an EMBL/GenBank/DDBJ whole genome shotgun (WGS) entry which is preliminary data.</text>
</comment>
<dbReference type="Proteomes" id="UP000591948">
    <property type="component" value="Unassembled WGS sequence"/>
</dbReference>
<organism evidence="1 2">
    <name type="scientific">Candidatus Hakubella thermalkaliphila</name>
    <dbReference type="NCBI Taxonomy" id="2754717"/>
    <lineage>
        <taxon>Bacteria</taxon>
        <taxon>Bacillati</taxon>
        <taxon>Actinomycetota</taxon>
        <taxon>Actinomycetota incertae sedis</taxon>
        <taxon>Candidatus Hakubellales</taxon>
        <taxon>Candidatus Hakubellaceae</taxon>
        <taxon>Candidatus Hakubella</taxon>
    </lineage>
</organism>
<reference evidence="1 2" key="1">
    <citation type="journal article" date="2020" name="Front. Microbiol.">
        <title>Single-cell genomics of novel Actinobacteria with the Wood-Ljungdahl pathway discovered in a serpentinizing system.</title>
        <authorList>
            <person name="Merino N."/>
            <person name="Kawai M."/>
            <person name="Boyd E.S."/>
            <person name="Colman D.R."/>
            <person name="McGlynn S.E."/>
            <person name="Nealson K.H."/>
            <person name="Kurokawa K."/>
            <person name="Hongoh Y."/>
        </authorList>
    </citation>
    <scope>NUCLEOTIDE SEQUENCE [LARGE SCALE GENOMIC DNA]</scope>
    <source>
        <strain evidence="1 2">S33</strain>
    </source>
</reference>
<accession>A0A6V8P7F4</accession>
<evidence type="ECO:0000313" key="2">
    <source>
        <dbReference type="Proteomes" id="UP000591948"/>
    </source>
</evidence>
<feature type="non-terminal residue" evidence="1">
    <location>
        <position position="150"/>
    </location>
</feature>
<gene>
    <name evidence="1" type="ORF">HKBW3S33_01973</name>
</gene>